<comment type="caution">
    <text evidence="4">The sequence shown here is derived from an EMBL/GenBank/DDBJ whole genome shotgun (WGS) entry which is preliminary data.</text>
</comment>
<evidence type="ECO:0000256" key="2">
    <source>
        <dbReference type="SAM" id="Phobius"/>
    </source>
</evidence>
<dbReference type="GO" id="GO:0009306">
    <property type="term" value="P:protein secretion"/>
    <property type="evidence" value="ECO:0007669"/>
    <property type="project" value="InterPro"/>
</dbReference>
<name>A0A6N6VWQ3_9BACT</name>
<dbReference type="RefSeq" id="WP_153417944.1">
    <property type="nucleotide sequence ID" value="NZ_WFLM01000001.1"/>
</dbReference>
<evidence type="ECO:0000313" key="4">
    <source>
        <dbReference type="EMBL" id="KAB8040429.1"/>
    </source>
</evidence>
<keyword evidence="2" id="KW-1133">Transmembrane helix</keyword>
<gene>
    <name evidence="4" type="ORF">GCL60_00505</name>
</gene>
<dbReference type="Gene3D" id="2.60.120.1140">
    <property type="entry name" value="Protein of unknown function DUF192"/>
    <property type="match status" value="1"/>
</dbReference>
<dbReference type="InterPro" id="IPR001775">
    <property type="entry name" value="GspD/PilQ"/>
</dbReference>
<feature type="domain" description="Type II/III secretion system secretin-like" evidence="3">
    <location>
        <begin position="442"/>
        <end position="597"/>
    </location>
</feature>
<dbReference type="GO" id="GO:0015627">
    <property type="term" value="C:type II protein secretion system complex"/>
    <property type="evidence" value="ECO:0007669"/>
    <property type="project" value="TreeGrafter"/>
</dbReference>
<accession>A0A6N6VWQ3</accession>
<keyword evidence="5" id="KW-1185">Reference proteome</keyword>
<keyword evidence="2" id="KW-0812">Transmembrane</keyword>
<organism evidence="4 5">
    <name type="scientific">Silvanigrella paludirubra</name>
    <dbReference type="NCBI Taxonomy" id="2499159"/>
    <lineage>
        <taxon>Bacteria</taxon>
        <taxon>Pseudomonadati</taxon>
        <taxon>Bdellovibrionota</taxon>
        <taxon>Oligoflexia</taxon>
        <taxon>Silvanigrellales</taxon>
        <taxon>Silvanigrellaceae</taxon>
        <taxon>Silvanigrella</taxon>
    </lineage>
</organism>
<feature type="transmembrane region" description="Helical" evidence="2">
    <location>
        <begin position="141"/>
        <end position="163"/>
    </location>
</feature>
<dbReference type="InterPro" id="IPR050810">
    <property type="entry name" value="Bact_Secretion_Sys_Channel"/>
</dbReference>
<dbReference type="OrthoDB" id="5288247at2"/>
<evidence type="ECO:0000256" key="1">
    <source>
        <dbReference type="RuleBase" id="RU004003"/>
    </source>
</evidence>
<dbReference type="InterPro" id="IPR004846">
    <property type="entry name" value="T2SS/T3SS_dom"/>
</dbReference>
<dbReference type="EMBL" id="WFLM01000001">
    <property type="protein sequence ID" value="KAB8040429.1"/>
    <property type="molecule type" value="Genomic_DNA"/>
</dbReference>
<reference evidence="4 5" key="1">
    <citation type="submission" date="2019-10" db="EMBL/GenBank/DDBJ databases">
        <title>New species of Slilvanegrellaceae.</title>
        <authorList>
            <person name="Pitt A."/>
            <person name="Hahn M.W."/>
        </authorList>
    </citation>
    <scope>NUCLEOTIDE SEQUENCE [LARGE SCALE GENOMIC DNA]</scope>
    <source>
        <strain evidence="4 5">SP-Ram-0.45-NSY-1</strain>
    </source>
</reference>
<dbReference type="PANTHER" id="PTHR30332">
    <property type="entry name" value="PROBABLE GENERAL SECRETION PATHWAY PROTEIN D"/>
    <property type="match status" value="1"/>
</dbReference>
<proteinExistence type="inferred from homology"/>
<evidence type="ECO:0000313" key="5">
    <source>
        <dbReference type="Proteomes" id="UP000437748"/>
    </source>
</evidence>
<dbReference type="Pfam" id="PF00263">
    <property type="entry name" value="Secretin"/>
    <property type="match status" value="1"/>
</dbReference>
<protein>
    <recommendedName>
        <fullName evidence="3">Type II/III secretion system secretin-like domain-containing protein</fullName>
    </recommendedName>
</protein>
<dbReference type="PRINTS" id="PR00811">
    <property type="entry name" value="BCTERIALGSPD"/>
</dbReference>
<evidence type="ECO:0000259" key="3">
    <source>
        <dbReference type="Pfam" id="PF00263"/>
    </source>
</evidence>
<feature type="transmembrane region" description="Helical" evidence="2">
    <location>
        <begin position="63"/>
        <end position="79"/>
    </location>
</feature>
<dbReference type="InterPro" id="IPR038695">
    <property type="entry name" value="Saro_0823-like_sf"/>
</dbReference>
<dbReference type="Proteomes" id="UP000437748">
    <property type="component" value="Unassembled WGS sequence"/>
</dbReference>
<comment type="similarity">
    <text evidence="1">Belongs to the bacterial secretin family.</text>
</comment>
<sequence>MLFLNTKKNKAELNLNLILKKSENTKKNIVSLLIPKNHSEKKVGLLNHMSLLSNEGLLYKNTYLFHTFGMFFPIGIICFDKSHKILSKPIVIQKNCLFIVPFKTKYVAEVNHEIIDKINDSHYSDKVIVYKNKLFFYIFKYLKQILCLHLFIFSCLIFMAAYAEDSLKLSLGRDKTIDLGNAPQSIQNSDPDILDIQRVGLTNSIKLIPKQNGKVKLIIQYTGGIENIWNIQIGKEDNSYSSNLGDIYTENQNLSLQVMARSLNQISGIKYQIKNGKIIILGHITDYESFRKLVVAVVSKPNVFFPAYSLSKEIENAVFKSIQSDLKLFGERDLRILNKSGLYSLSGVPSSPIGKNKSWQFLSALIPNLIDSTSNMTGDSAIIQVNLEFLEVGKSEKIGAGFQQPGMNQSISGSLSFAPNLLSSGISQPTLQIAPLTTLLKALQERSYARNLAKPVVITRSGEKASFLAGGEVPIVSSSFNTNGQSSSVSYKPFGILFHVTPNLQTDGSIWLKLDLEVSDISEQLSYQNVPGFTTRRVNTNIILKDKKYAILSGLVQTKNSKNVERFPILGSIPIIGELFKSRRFKDDESELWVAVSAMRGDLLDEDKDVQALIENKFASFKKNITGSLLD</sequence>
<keyword evidence="2" id="KW-0472">Membrane</keyword>
<dbReference type="AlphaFoldDB" id="A0A6N6VWQ3"/>
<dbReference type="PANTHER" id="PTHR30332:SF17">
    <property type="entry name" value="TYPE IV PILIATION SYSTEM PROTEIN DR_0774-RELATED"/>
    <property type="match status" value="1"/>
</dbReference>